<evidence type="ECO:0000313" key="3">
    <source>
        <dbReference type="Proteomes" id="UP000541444"/>
    </source>
</evidence>
<sequence>MHTCLKIMASLVDIEEKSFMTYIYSTIEDCKLKVKTNSGDQNEDNRELWKIIKRIFDRRWSGMLQKPLDVVAYYLNPQYYYATLTSSDEMKSNTKLKDDLLDCIAKLTLDKKDESQILRNLIVYRNKAGRLGKRSAQACVKTIAPGHDRMRDLAYIQYNKRLKKRYEERISGKEINPIVLKSLDECAEWLIPDDARYDIVLGTNITYGVLEGAKDGLDDFPLIRTSRTNTASHCLQGGASSLRSTTRHLQEFSMMMITMLMRTTMWVMEMMMALTRDPTRTFDFIIQAKCFYSGVLVLLILDDGVGFYFGYAKILFYVELIFYYDVCFIACNLGFIFYIIDILQYFITKIIIIY</sequence>
<feature type="transmembrane region" description="Helical" evidence="1">
    <location>
        <begin position="290"/>
        <end position="309"/>
    </location>
</feature>
<feature type="transmembrane region" description="Helical" evidence="1">
    <location>
        <begin position="252"/>
        <end position="269"/>
    </location>
</feature>
<reference evidence="2 3" key="1">
    <citation type="journal article" date="2020" name="IScience">
        <title>Genome Sequencing of the Endangered Kingdonia uniflora (Circaeasteraceae, Ranunculales) Reveals Potential Mechanisms of Evolutionary Specialization.</title>
        <authorList>
            <person name="Sun Y."/>
            <person name="Deng T."/>
            <person name="Zhang A."/>
            <person name="Moore M.J."/>
            <person name="Landis J.B."/>
            <person name="Lin N."/>
            <person name="Zhang H."/>
            <person name="Zhang X."/>
            <person name="Huang J."/>
            <person name="Zhang X."/>
            <person name="Sun H."/>
            <person name="Wang H."/>
        </authorList>
    </citation>
    <scope>NUCLEOTIDE SEQUENCE [LARGE SCALE GENOMIC DNA]</scope>
    <source>
        <strain evidence="2">TB1705</strain>
        <tissue evidence="2">Leaf</tissue>
    </source>
</reference>
<keyword evidence="3" id="KW-1185">Reference proteome</keyword>
<protein>
    <submittedName>
        <fullName evidence="2">Uncharacterized protein</fullName>
    </submittedName>
</protein>
<gene>
    <name evidence="2" type="ORF">GIB67_028837</name>
</gene>
<feature type="transmembrane region" description="Helical" evidence="1">
    <location>
        <begin position="321"/>
        <end position="340"/>
    </location>
</feature>
<accession>A0A7J7LTI3</accession>
<evidence type="ECO:0000313" key="2">
    <source>
        <dbReference type="EMBL" id="KAF6145842.1"/>
    </source>
</evidence>
<dbReference type="Proteomes" id="UP000541444">
    <property type="component" value="Unassembled WGS sequence"/>
</dbReference>
<comment type="caution">
    <text evidence="2">The sequence shown here is derived from an EMBL/GenBank/DDBJ whole genome shotgun (WGS) entry which is preliminary data.</text>
</comment>
<evidence type="ECO:0000256" key="1">
    <source>
        <dbReference type="SAM" id="Phobius"/>
    </source>
</evidence>
<organism evidence="2 3">
    <name type="scientific">Kingdonia uniflora</name>
    <dbReference type="NCBI Taxonomy" id="39325"/>
    <lineage>
        <taxon>Eukaryota</taxon>
        <taxon>Viridiplantae</taxon>
        <taxon>Streptophyta</taxon>
        <taxon>Embryophyta</taxon>
        <taxon>Tracheophyta</taxon>
        <taxon>Spermatophyta</taxon>
        <taxon>Magnoliopsida</taxon>
        <taxon>Ranunculales</taxon>
        <taxon>Circaeasteraceae</taxon>
        <taxon>Kingdonia</taxon>
    </lineage>
</organism>
<keyword evidence="1" id="KW-0472">Membrane</keyword>
<proteinExistence type="predicted"/>
<dbReference type="AlphaFoldDB" id="A0A7J7LTI3"/>
<keyword evidence="1" id="KW-0812">Transmembrane</keyword>
<name>A0A7J7LTI3_9MAGN</name>
<dbReference type="EMBL" id="JACGCM010002027">
    <property type="protein sequence ID" value="KAF6145842.1"/>
    <property type="molecule type" value="Genomic_DNA"/>
</dbReference>
<keyword evidence="1" id="KW-1133">Transmembrane helix</keyword>